<evidence type="ECO:0000256" key="8">
    <source>
        <dbReference type="ARBA" id="ARBA00023204"/>
    </source>
</evidence>
<dbReference type="EC" id="4.2.99.18" evidence="10"/>
<keyword evidence="10" id="KW-0456">Lyase</keyword>
<feature type="domain" description="HhH-GPD" evidence="11">
    <location>
        <begin position="44"/>
        <end position="192"/>
    </location>
</feature>
<evidence type="ECO:0000256" key="6">
    <source>
        <dbReference type="ARBA" id="ARBA00023004"/>
    </source>
</evidence>
<comment type="caution">
    <text evidence="10">Lacks conserved residue(s) required for the propagation of feature annotation.</text>
</comment>
<dbReference type="InterPro" id="IPR004036">
    <property type="entry name" value="Endonuclease-III-like_CS2"/>
</dbReference>
<dbReference type="CDD" id="cd00056">
    <property type="entry name" value="ENDO3c"/>
    <property type="match status" value="1"/>
</dbReference>
<keyword evidence="5 10" id="KW-0378">Hydrolase</keyword>
<dbReference type="FunFam" id="1.10.340.30:FF:000001">
    <property type="entry name" value="Endonuclease III"/>
    <property type="match status" value="1"/>
</dbReference>
<keyword evidence="8 10" id="KW-0234">DNA repair</keyword>
<dbReference type="RefSeq" id="WP_102878106.1">
    <property type="nucleotide sequence ID" value="NZ_CP049228.1"/>
</dbReference>
<dbReference type="Proteomes" id="UP000501676">
    <property type="component" value="Chromosome"/>
</dbReference>
<dbReference type="InterPro" id="IPR023170">
    <property type="entry name" value="HhH_base_excis_C"/>
</dbReference>
<dbReference type="GO" id="GO:0003677">
    <property type="term" value="F:DNA binding"/>
    <property type="evidence" value="ECO:0007669"/>
    <property type="project" value="UniProtKB-UniRule"/>
</dbReference>
<keyword evidence="12" id="KW-0255">Endonuclease</keyword>
<evidence type="ECO:0000256" key="9">
    <source>
        <dbReference type="ARBA" id="ARBA00023295"/>
    </source>
</evidence>
<evidence type="ECO:0000256" key="2">
    <source>
        <dbReference type="ARBA" id="ARBA00022485"/>
    </source>
</evidence>
<dbReference type="SUPFAM" id="SSF48150">
    <property type="entry name" value="DNA-glycosylase"/>
    <property type="match status" value="1"/>
</dbReference>
<keyword evidence="2" id="KW-0004">4Fe-4S</keyword>
<evidence type="ECO:0000259" key="11">
    <source>
        <dbReference type="SMART" id="SM00478"/>
    </source>
</evidence>
<comment type="similarity">
    <text evidence="1 10">Belongs to the Nth/MutY family.</text>
</comment>
<evidence type="ECO:0000256" key="10">
    <source>
        <dbReference type="HAMAP-Rule" id="MF_00942"/>
    </source>
</evidence>
<dbReference type="GO" id="GO:0019104">
    <property type="term" value="F:DNA N-glycosylase activity"/>
    <property type="evidence" value="ECO:0007669"/>
    <property type="project" value="UniProtKB-UniRule"/>
</dbReference>
<evidence type="ECO:0000313" key="12">
    <source>
        <dbReference type="EMBL" id="QIH23808.1"/>
    </source>
</evidence>
<dbReference type="SMART" id="SM00478">
    <property type="entry name" value="ENDO3c"/>
    <property type="match status" value="1"/>
</dbReference>
<dbReference type="Pfam" id="PF00730">
    <property type="entry name" value="HhH-GPD"/>
    <property type="match status" value="1"/>
</dbReference>
<keyword evidence="6" id="KW-0408">Iron</keyword>
<organism evidence="12 13">
    <name type="scientific">Lactobacillus iners</name>
    <dbReference type="NCBI Taxonomy" id="147802"/>
    <lineage>
        <taxon>Bacteria</taxon>
        <taxon>Bacillati</taxon>
        <taxon>Bacillota</taxon>
        <taxon>Bacilli</taxon>
        <taxon>Lactobacillales</taxon>
        <taxon>Lactobacillaceae</taxon>
        <taxon>Lactobacillus</taxon>
    </lineage>
</organism>
<keyword evidence="10" id="KW-0238">DNA-binding</keyword>
<sequence>MTSNNLVGITEARQILYKIISLFPDAKGELKWGTPFQLLCAVLMSAQTTDKMVNKVTPILFEKFPNSKSLAAANISDIEACIRNIGLYRTKAKHLKATATLIENKYQGIVPKNKKALLTLPGVGIKTANVVLAEAFGVPSIAVDTHVMRIAKQFKIVPKSAEPSQIETILENIMPQKDWIKLHHAMIAFGRYKMPAKYRNENPYDFLK</sequence>
<dbReference type="PROSITE" id="PS01155">
    <property type="entry name" value="ENDONUCLEASE_III_2"/>
    <property type="match status" value="1"/>
</dbReference>
<comment type="catalytic activity">
    <reaction evidence="10">
        <text>2'-deoxyribonucleotide-(2'-deoxyribose 5'-phosphate)-2'-deoxyribonucleotide-DNA = a 3'-end 2'-deoxyribonucleotide-(2,3-dehydro-2,3-deoxyribose 5'-phosphate)-DNA + a 5'-end 5'-phospho-2'-deoxyribonucleoside-DNA + H(+)</text>
        <dbReference type="Rhea" id="RHEA:66592"/>
        <dbReference type="Rhea" id="RHEA-COMP:13180"/>
        <dbReference type="Rhea" id="RHEA-COMP:16897"/>
        <dbReference type="Rhea" id="RHEA-COMP:17067"/>
        <dbReference type="ChEBI" id="CHEBI:15378"/>
        <dbReference type="ChEBI" id="CHEBI:136412"/>
        <dbReference type="ChEBI" id="CHEBI:157695"/>
        <dbReference type="ChEBI" id="CHEBI:167181"/>
        <dbReference type="EC" id="4.2.99.18"/>
    </reaction>
</comment>
<comment type="cofactor">
    <cofactor evidence="10">
        <name>[4Fe-4S] cluster</name>
        <dbReference type="ChEBI" id="CHEBI:49883"/>
    </cofactor>
    <text evidence="10">Binds 1 [4Fe-4S] cluster.</text>
</comment>
<dbReference type="InterPro" id="IPR000445">
    <property type="entry name" value="HhH_motif"/>
</dbReference>
<evidence type="ECO:0000256" key="4">
    <source>
        <dbReference type="ARBA" id="ARBA00022763"/>
    </source>
</evidence>
<accession>A0A6G7B8R9</accession>
<reference evidence="12 13" key="1">
    <citation type="submission" date="2020-02" db="EMBL/GenBank/DDBJ databases">
        <title>Complete genome sequences of six Lactobacillus iners strains isolated from the human vagina.</title>
        <authorList>
            <person name="France M.T."/>
            <person name="Rutt L."/>
            <person name="Narina S."/>
            <person name="Arbaugh S."/>
            <person name="Humphrys M.S."/>
            <person name="Ma B."/>
            <person name="Hayward M.R."/>
            <person name="Relman D."/>
            <person name="Kwon D.S."/>
            <person name="Ravel J."/>
        </authorList>
    </citation>
    <scope>NUCLEOTIDE SEQUENCE [LARGE SCALE GENOMIC DNA]</scope>
    <source>
        <strain evidence="12 13">C0210C1</strain>
    </source>
</reference>
<dbReference type="Gene3D" id="1.10.340.30">
    <property type="entry name" value="Hypothetical protein, domain 2"/>
    <property type="match status" value="1"/>
</dbReference>
<dbReference type="AlphaFoldDB" id="A0A6G7B8R9"/>
<evidence type="ECO:0000313" key="13">
    <source>
        <dbReference type="Proteomes" id="UP000501676"/>
    </source>
</evidence>
<dbReference type="PANTHER" id="PTHR10359">
    <property type="entry name" value="A/G-SPECIFIC ADENINE GLYCOSYLASE/ENDONUCLEASE III"/>
    <property type="match status" value="1"/>
</dbReference>
<dbReference type="HAMAP" id="MF_00942">
    <property type="entry name" value="Nth"/>
    <property type="match status" value="1"/>
</dbReference>
<protein>
    <recommendedName>
        <fullName evidence="10">Endonuclease III</fullName>
        <ecNumber evidence="10">4.2.99.18</ecNumber>
    </recommendedName>
    <alternativeName>
        <fullName evidence="10">DNA-(apurinic or apyrimidinic site) lyase</fullName>
    </alternativeName>
</protein>
<name>A0A6G7B8R9_9LACO</name>
<dbReference type="Gene3D" id="1.10.1670.10">
    <property type="entry name" value="Helix-hairpin-Helix base-excision DNA repair enzymes (C-terminal)"/>
    <property type="match status" value="1"/>
</dbReference>
<gene>
    <name evidence="10" type="primary">nth</name>
    <name evidence="12" type="ORF">G6Z83_03660</name>
</gene>
<dbReference type="PANTHER" id="PTHR10359:SF18">
    <property type="entry name" value="ENDONUCLEASE III"/>
    <property type="match status" value="1"/>
</dbReference>
<evidence type="ECO:0000256" key="1">
    <source>
        <dbReference type="ARBA" id="ARBA00008343"/>
    </source>
</evidence>
<dbReference type="InterPro" id="IPR003265">
    <property type="entry name" value="HhH-GPD_domain"/>
</dbReference>
<dbReference type="GO" id="GO:0140078">
    <property type="term" value="F:class I DNA-(apurinic or apyrimidinic site) endonuclease activity"/>
    <property type="evidence" value="ECO:0007669"/>
    <property type="project" value="UniProtKB-EC"/>
</dbReference>
<evidence type="ECO:0000256" key="7">
    <source>
        <dbReference type="ARBA" id="ARBA00023014"/>
    </source>
</evidence>
<dbReference type="Pfam" id="PF00633">
    <property type="entry name" value="HHH"/>
    <property type="match status" value="1"/>
</dbReference>
<keyword evidence="9 10" id="KW-0326">Glycosidase</keyword>
<keyword evidence="12" id="KW-0540">Nuclease</keyword>
<evidence type="ECO:0000256" key="3">
    <source>
        <dbReference type="ARBA" id="ARBA00022723"/>
    </source>
</evidence>
<keyword evidence="7" id="KW-0411">Iron-sulfur</keyword>
<keyword evidence="3" id="KW-0479">Metal-binding</keyword>
<dbReference type="InterPro" id="IPR005759">
    <property type="entry name" value="Nth"/>
</dbReference>
<comment type="function">
    <text evidence="10">DNA repair enzyme that has both DNA N-glycosylase activity and AP-lyase activity. The DNA N-glycosylase activity releases various damaged pyrimidines from DNA by cleaving the N-glycosidic bond, leaving an AP (apurinic/apyrimidinic) site. The AP-lyase activity cleaves the phosphodiester bond 3' to the AP site by a beta-elimination, leaving a 3'-terminal unsaturated sugar and a product with a terminal 5'-phosphate.</text>
</comment>
<dbReference type="EMBL" id="CP049228">
    <property type="protein sequence ID" value="QIH23808.1"/>
    <property type="molecule type" value="Genomic_DNA"/>
</dbReference>
<dbReference type="GO" id="GO:0051539">
    <property type="term" value="F:4 iron, 4 sulfur cluster binding"/>
    <property type="evidence" value="ECO:0007669"/>
    <property type="project" value="UniProtKB-KW"/>
</dbReference>
<dbReference type="InterPro" id="IPR011257">
    <property type="entry name" value="DNA_glycosylase"/>
</dbReference>
<dbReference type="GO" id="GO:0046872">
    <property type="term" value="F:metal ion binding"/>
    <property type="evidence" value="ECO:0007669"/>
    <property type="project" value="UniProtKB-KW"/>
</dbReference>
<dbReference type="PIRSF" id="PIRSF001435">
    <property type="entry name" value="Nth"/>
    <property type="match status" value="1"/>
</dbReference>
<keyword evidence="4 10" id="KW-0227">DNA damage</keyword>
<proteinExistence type="inferred from homology"/>
<dbReference type="GO" id="GO:0006285">
    <property type="term" value="P:base-excision repair, AP site formation"/>
    <property type="evidence" value="ECO:0007669"/>
    <property type="project" value="TreeGrafter"/>
</dbReference>
<evidence type="ECO:0000256" key="5">
    <source>
        <dbReference type="ARBA" id="ARBA00022801"/>
    </source>
</evidence>